<name>A0ABY1PDG1_9RHOB</name>
<proteinExistence type="predicted"/>
<dbReference type="Proteomes" id="UP001157961">
    <property type="component" value="Unassembled WGS sequence"/>
</dbReference>
<comment type="caution">
    <text evidence="1">The sequence shown here is derived from an EMBL/GenBank/DDBJ whole genome shotgun (WGS) entry which is preliminary data.</text>
</comment>
<keyword evidence="2" id="KW-1185">Reference proteome</keyword>
<evidence type="ECO:0000313" key="2">
    <source>
        <dbReference type="Proteomes" id="UP001157961"/>
    </source>
</evidence>
<protein>
    <submittedName>
        <fullName evidence="1">Uncharacterized conserved protein</fullName>
    </submittedName>
</protein>
<evidence type="ECO:0000313" key="1">
    <source>
        <dbReference type="EMBL" id="SMP31995.1"/>
    </source>
</evidence>
<dbReference type="EMBL" id="FXTY01000008">
    <property type="protein sequence ID" value="SMP31995.1"/>
    <property type="molecule type" value="Genomic_DNA"/>
</dbReference>
<dbReference type="Pfam" id="PF10065">
    <property type="entry name" value="DUF2303"/>
    <property type="match status" value="1"/>
</dbReference>
<dbReference type="InterPro" id="IPR019276">
    <property type="entry name" value="DUF2303"/>
</dbReference>
<dbReference type="RefSeq" id="WP_283427411.1">
    <property type="nucleotide sequence ID" value="NZ_FXTY01000008.1"/>
</dbReference>
<organism evidence="1 2">
    <name type="scientific">Shimia sagamensis</name>
    <dbReference type="NCBI Taxonomy" id="1566352"/>
    <lineage>
        <taxon>Bacteria</taxon>
        <taxon>Pseudomonadati</taxon>
        <taxon>Pseudomonadota</taxon>
        <taxon>Alphaproteobacteria</taxon>
        <taxon>Rhodobacterales</taxon>
        <taxon>Roseobacteraceae</taxon>
    </lineage>
</organism>
<gene>
    <name evidence="1" type="ORF">SAMN06265373_108111</name>
</gene>
<sequence>MSDTEILAENPAETMRKAMETLGSHADLSIPDNFDMSQPHLVVLPDGRKVEDLTEHHRKLAEFLKPMRRKGTANPKDLQSFIDWSNRFKGDTSAIFANPVMSDPSLTCIADYHAGAPADVTTPNGDPSARHCHHKAIYNFPLSDEWKAWMEISGQAQDKDVMGEFIESHALDVVDPTPALIKGIEAENNQPWENRLIEIAQKLEGRFGKLAELLSMSRQFQVHETSNLSVKTNRDSGEQEIQFLNEHKDADGQPLKIPNLITIAIPVFLNGAPYRMAVRFRYRKSGSSVKFIMSVHNPEKVFEAAFDEAVTQAHENTKLPVFVGTPES</sequence>
<accession>A0ABY1PDG1</accession>
<reference evidence="1 2" key="1">
    <citation type="submission" date="2017-05" db="EMBL/GenBank/DDBJ databases">
        <authorList>
            <person name="Varghese N."/>
            <person name="Submissions S."/>
        </authorList>
    </citation>
    <scope>NUCLEOTIDE SEQUENCE [LARGE SCALE GENOMIC DNA]</scope>
    <source>
        <strain evidence="1 2">DSM 29734</strain>
    </source>
</reference>